<proteinExistence type="predicted"/>
<feature type="region of interest" description="Disordered" evidence="1">
    <location>
        <begin position="1"/>
        <end position="84"/>
    </location>
</feature>
<evidence type="ECO:0000259" key="2">
    <source>
        <dbReference type="PROSITE" id="PS51186"/>
    </source>
</evidence>
<keyword evidence="4" id="KW-1185">Reference proteome</keyword>
<name>A0ABR4J0V4_9EURO</name>
<dbReference type="PROSITE" id="PS51186">
    <property type="entry name" value="GNAT"/>
    <property type="match status" value="1"/>
</dbReference>
<evidence type="ECO:0000256" key="1">
    <source>
        <dbReference type="SAM" id="MobiDB-lite"/>
    </source>
</evidence>
<dbReference type="EMBL" id="JBFXLU010000241">
    <property type="protein sequence ID" value="KAL2833531.1"/>
    <property type="molecule type" value="Genomic_DNA"/>
</dbReference>
<protein>
    <recommendedName>
        <fullName evidence="2">N-acetyltransferase domain-containing protein</fullName>
    </recommendedName>
</protein>
<comment type="caution">
    <text evidence="3">The sequence shown here is derived from an EMBL/GenBank/DDBJ whole genome shotgun (WGS) entry which is preliminary data.</text>
</comment>
<reference evidence="3 4" key="1">
    <citation type="submission" date="2024-07" db="EMBL/GenBank/DDBJ databases">
        <title>Section-level genome sequencing and comparative genomics of Aspergillus sections Usti and Cavernicolus.</title>
        <authorList>
            <consortium name="Lawrence Berkeley National Laboratory"/>
            <person name="Nybo J.L."/>
            <person name="Vesth T.C."/>
            <person name="Theobald S."/>
            <person name="Frisvad J.C."/>
            <person name="Larsen T.O."/>
            <person name="Kjaerboelling I."/>
            <person name="Rothschild-Mancinelli K."/>
            <person name="Lyhne E.K."/>
            <person name="Kogle M.E."/>
            <person name="Barry K."/>
            <person name="Clum A."/>
            <person name="Na H."/>
            <person name="Ledsgaard L."/>
            <person name="Lin J."/>
            <person name="Lipzen A."/>
            <person name="Kuo A."/>
            <person name="Riley R."/>
            <person name="Mondo S."/>
            <person name="Labutti K."/>
            <person name="Haridas S."/>
            <person name="Pangalinan J."/>
            <person name="Salamov A.A."/>
            <person name="Simmons B.A."/>
            <person name="Magnuson J.K."/>
            <person name="Chen J."/>
            <person name="Drula E."/>
            <person name="Henrissat B."/>
            <person name="Wiebenga A."/>
            <person name="Lubbers R.J."/>
            <person name="Gomes A.C."/>
            <person name="Makela M.R."/>
            <person name="Stajich J."/>
            <person name="Grigoriev I.V."/>
            <person name="Mortensen U.H."/>
            <person name="De Vries R.P."/>
            <person name="Baker S.E."/>
            <person name="Andersen M.R."/>
        </authorList>
    </citation>
    <scope>NUCLEOTIDE SEQUENCE [LARGE SCALE GENOMIC DNA]</scope>
    <source>
        <strain evidence="3 4">CBS 123904</strain>
    </source>
</reference>
<organism evidence="3 4">
    <name type="scientific">Aspergillus pseudoustus</name>
    <dbReference type="NCBI Taxonomy" id="1810923"/>
    <lineage>
        <taxon>Eukaryota</taxon>
        <taxon>Fungi</taxon>
        <taxon>Dikarya</taxon>
        <taxon>Ascomycota</taxon>
        <taxon>Pezizomycotina</taxon>
        <taxon>Eurotiomycetes</taxon>
        <taxon>Eurotiomycetidae</taxon>
        <taxon>Eurotiales</taxon>
        <taxon>Aspergillaceae</taxon>
        <taxon>Aspergillus</taxon>
        <taxon>Aspergillus subgen. Nidulantes</taxon>
    </lineage>
</organism>
<dbReference type="SUPFAM" id="SSF55729">
    <property type="entry name" value="Acyl-CoA N-acyltransferases (Nat)"/>
    <property type="match status" value="1"/>
</dbReference>
<feature type="compositionally biased region" description="Basic and acidic residues" evidence="1">
    <location>
        <begin position="61"/>
        <end position="74"/>
    </location>
</feature>
<dbReference type="Proteomes" id="UP001610446">
    <property type="component" value="Unassembled WGS sequence"/>
</dbReference>
<sequence>MLSSNSSDTVLRPPLGGYRKGKIPARGRTVLPKEIENIRPQQAREPLPSPNSCKSTGPDCDSSRPSDHGHEGHKGVTIPEEDDMEELERLRKEILLNAHRAAMGNNDATASPELLATCRDGPGTYMFSPEYQEIEIFRVVPQDDTPDYSNLPGALHVFSTEEAKNQQLPSELDSRLGVCRELYHKTPRVYPVIREGNLELSTVADKSHERILRKVNNTQGHGLSSPWKADIKVINRSRKKRTVQEHAWSDKHIMNWEYIPHIQQNNPDLSQDHKPVFPEWFRARFQSWLDDTIPPDAPPTGTPLDDTIPTNHLVDIYHEAFFHGTAHADGENSMIILDMRKYEALLDLTDKKTRDHAHETAAGYAYNFSAQMKKAEDEEHHRKEMDRKVRLEALHSPRLRSPSSPVANIYLRPVENKDVPELQEIHNWYARNSTRSPYTTLGSDQIHERIETCRNAQLPFIIAVDRRSASSRRPEKILGYALAKEFDNSAYAARHTAELEVFVKERETNQGIGKCLLDKLLEVCDPLYCPNGGYEFQASTDDRSAYYPGGRRRLARLVFTLSYVDNGEVTEHKRVKKWLEQNAGFEEQGLLRGVRVRGTEFVNVAYLVRNTGHSGTDKWEP</sequence>
<accession>A0ABR4J0V4</accession>
<evidence type="ECO:0000313" key="3">
    <source>
        <dbReference type="EMBL" id="KAL2833531.1"/>
    </source>
</evidence>
<dbReference type="InterPro" id="IPR000182">
    <property type="entry name" value="GNAT_dom"/>
</dbReference>
<feature type="domain" description="N-acetyltransferase" evidence="2">
    <location>
        <begin position="409"/>
        <end position="608"/>
    </location>
</feature>
<dbReference type="Pfam" id="PF00583">
    <property type="entry name" value="Acetyltransf_1"/>
    <property type="match status" value="1"/>
</dbReference>
<dbReference type="InterPro" id="IPR016181">
    <property type="entry name" value="Acyl_CoA_acyltransferase"/>
</dbReference>
<dbReference type="Gene3D" id="3.40.630.30">
    <property type="match status" value="1"/>
</dbReference>
<gene>
    <name evidence="3" type="ORF">BJY01DRAFT_225121</name>
</gene>
<evidence type="ECO:0000313" key="4">
    <source>
        <dbReference type="Proteomes" id="UP001610446"/>
    </source>
</evidence>